<evidence type="ECO:0000313" key="3">
    <source>
        <dbReference type="Proteomes" id="UP001465976"/>
    </source>
</evidence>
<evidence type="ECO:0000313" key="2">
    <source>
        <dbReference type="EMBL" id="KAL0568570.1"/>
    </source>
</evidence>
<evidence type="ECO:0000256" key="1">
    <source>
        <dbReference type="SAM" id="Phobius"/>
    </source>
</evidence>
<organism evidence="2 3">
    <name type="scientific">Marasmius crinis-equi</name>
    <dbReference type="NCBI Taxonomy" id="585013"/>
    <lineage>
        <taxon>Eukaryota</taxon>
        <taxon>Fungi</taxon>
        <taxon>Dikarya</taxon>
        <taxon>Basidiomycota</taxon>
        <taxon>Agaricomycotina</taxon>
        <taxon>Agaricomycetes</taxon>
        <taxon>Agaricomycetidae</taxon>
        <taxon>Agaricales</taxon>
        <taxon>Marasmiineae</taxon>
        <taxon>Marasmiaceae</taxon>
        <taxon>Marasmius</taxon>
    </lineage>
</organism>
<keyword evidence="1" id="KW-1133">Transmembrane helix</keyword>
<feature type="non-terminal residue" evidence="2">
    <location>
        <position position="115"/>
    </location>
</feature>
<accession>A0ABR3F074</accession>
<proteinExistence type="predicted"/>
<sequence length="115" mass="12885">MVFEPLGITIIATLVYVIAETGLWAIYLMLFGWALRLQLSTRKLRGLVNIAILIVTIVLFSTSTALWAMNVSILMIILKDFFLELPASPVAKRFDVLYHSVLLFAVPTEGLFLVN</sequence>
<keyword evidence="1" id="KW-0812">Transmembrane</keyword>
<keyword evidence="3" id="KW-1185">Reference proteome</keyword>
<keyword evidence="1" id="KW-0472">Membrane</keyword>
<dbReference type="Proteomes" id="UP001465976">
    <property type="component" value="Unassembled WGS sequence"/>
</dbReference>
<protein>
    <submittedName>
        <fullName evidence="2">Uncharacterized protein</fullName>
    </submittedName>
</protein>
<gene>
    <name evidence="2" type="ORF">V5O48_013413</name>
</gene>
<comment type="caution">
    <text evidence="2">The sequence shown here is derived from an EMBL/GenBank/DDBJ whole genome shotgun (WGS) entry which is preliminary data.</text>
</comment>
<reference evidence="2 3" key="1">
    <citation type="submission" date="2024-02" db="EMBL/GenBank/DDBJ databases">
        <title>A draft genome for the cacao thread blight pathogen Marasmius crinis-equi.</title>
        <authorList>
            <person name="Cohen S.P."/>
            <person name="Baruah I.K."/>
            <person name="Amoako-Attah I."/>
            <person name="Bukari Y."/>
            <person name="Meinhardt L.W."/>
            <person name="Bailey B.A."/>
        </authorList>
    </citation>
    <scope>NUCLEOTIDE SEQUENCE [LARGE SCALE GENOMIC DNA]</scope>
    <source>
        <strain evidence="2 3">GH-76</strain>
    </source>
</reference>
<name>A0ABR3F074_9AGAR</name>
<dbReference type="EMBL" id="JBAHYK010001304">
    <property type="protein sequence ID" value="KAL0568570.1"/>
    <property type="molecule type" value="Genomic_DNA"/>
</dbReference>
<feature type="transmembrane region" description="Helical" evidence="1">
    <location>
        <begin position="47"/>
        <end position="76"/>
    </location>
</feature>
<feature type="transmembrane region" description="Helical" evidence="1">
    <location>
        <begin position="6"/>
        <end position="35"/>
    </location>
</feature>